<keyword evidence="10" id="KW-1185">Reference proteome</keyword>
<feature type="transmembrane region" description="Helical" evidence="7">
    <location>
        <begin position="362"/>
        <end position="384"/>
    </location>
</feature>
<name>A0A917S8U7_9BACL</name>
<dbReference type="GO" id="GO:0022857">
    <property type="term" value="F:transmembrane transporter activity"/>
    <property type="evidence" value="ECO:0007669"/>
    <property type="project" value="InterPro"/>
</dbReference>
<feature type="transmembrane region" description="Helical" evidence="7">
    <location>
        <begin position="134"/>
        <end position="154"/>
    </location>
</feature>
<accession>A0A917S8U7</accession>
<evidence type="ECO:0000256" key="4">
    <source>
        <dbReference type="ARBA" id="ARBA00022692"/>
    </source>
</evidence>
<dbReference type="PROSITE" id="PS50850">
    <property type="entry name" value="MFS"/>
    <property type="match status" value="1"/>
</dbReference>
<reference evidence="9" key="2">
    <citation type="submission" date="2020-09" db="EMBL/GenBank/DDBJ databases">
        <authorList>
            <person name="Sun Q."/>
            <person name="Ohkuma M."/>
        </authorList>
    </citation>
    <scope>NUCLEOTIDE SEQUENCE</scope>
    <source>
        <strain evidence="9">JCM 15325</strain>
    </source>
</reference>
<feature type="transmembrane region" description="Helical" evidence="7">
    <location>
        <begin position="12"/>
        <end position="32"/>
    </location>
</feature>
<evidence type="ECO:0000256" key="5">
    <source>
        <dbReference type="ARBA" id="ARBA00022989"/>
    </source>
</evidence>
<organism evidence="9 10">
    <name type="scientific">Sporolactobacillus putidus</name>
    <dbReference type="NCBI Taxonomy" id="492735"/>
    <lineage>
        <taxon>Bacteria</taxon>
        <taxon>Bacillati</taxon>
        <taxon>Bacillota</taxon>
        <taxon>Bacilli</taxon>
        <taxon>Bacillales</taxon>
        <taxon>Sporolactobacillaceae</taxon>
        <taxon>Sporolactobacillus</taxon>
    </lineage>
</organism>
<dbReference type="InterPro" id="IPR050171">
    <property type="entry name" value="MFS_Transporters"/>
</dbReference>
<dbReference type="InterPro" id="IPR001958">
    <property type="entry name" value="Tet-R_TetA/multi-R_MdtG-like"/>
</dbReference>
<feature type="transmembrane region" description="Helical" evidence="7">
    <location>
        <begin position="201"/>
        <end position="221"/>
    </location>
</feature>
<keyword evidence="2" id="KW-0813">Transport</keyword>
<evidence type="ECO:0000256" key="6">
    <source>
        <dbReference type="ARBA" id="ARBA00023136"/>
    </source>
</evidence>
<keyword evidence="3" id="KW-1003">Cell membrane</keyword>
<keyword evidence="6 7" id="KW-0472">Membrane</keyword>
<evidence type="ECO:0000313" key="9">
    <source>
        <dbReference type="EMBL" id="GGL62013.1"/>
    </source>
</evidence>
<feature type="transmembrane region" description="Helical" evidence="7">
    <location>
        <begin position="331"/>
        <end position="356"/>
    </location>
</feature>
<dbReference type="InterPro" id="IPR036259">
    <property type="entry name" value="MFS_trans_sf"/>
</dbReference>
<reference evidence="9" key="1">
    <citation type="journal article" date="2014" name="Int. J. Syst. Evol. Microbiol.">
        <title>Complete genome sequence of Corynebacterium casei LMG S-19264T (=DSM 44701T), isolated from a smear-ripened cheese.</title>
        <authorList>
            <consortium name="US DOE Joint Genome Institute (JGI-PGF)"/>
            <person name="Walter F."/>
            <person name="Albersmeier A."/>
            <person name="Kalinowski J."/>
            <person name="Ruckert C."/>
        </authorList>
    </citation>
    <scope>NUCLEOTIDE SEQUENCE</scope>
    <source>
        <strain evidence="9">JCM 15325</strain>
    </source>
</reference>
<evidence type="ECO:0000256" key="2">
    <source>
        <dbReference type="ARBA" id="ARBA00022448"/>
    </source>
</evidence>
<dbReference type="PRINTS" id="PR01035">
    <property type="entry name" value="TCRTETA"/>
</dbReference>
<gene>
    <name evidence="9" type="ORF">GCM10007968_27510</name>
</gene>
<dbReference type="SUPFAM" id="SSF103473">
    <property type="entry name" value="MFS general substrate transporter"/>
    <property type="match status" value="1"/>
</dbReference>
<feature type="transmembrane region" description="Helical" evidence="7">
    <location>
        <begin position="160"/>
        <end position="180"/>
    </location>
</feature>
<dbReference type="EMBL" id="BMOK01000014">
    <property type="protein sequence ID" value="GGL62013.1"/>
    <property type="molecule type" value="Genomic_DNA"/>
</dbReference>
<sequence>MKIVKWINPRLALILFGLLITNTGSFMILPFLSLYLSSMKLSTGMIGVVLMVNILCQRGLTFFGGILNDRFGERKLLIIGLSVRLLGYIIYSFASHIFLIFLASAFVGLGGALFAPGLMATIAKLAGDFKPEVFALRNTVINIGSSLGPILGGLLYQYSILWVFILTSLAHLIFLLLIQFAGPDDITAKQKTPVIDLFRFVLQDHAILILALMNATFWFVYSQFNLVIPLYMQDFFQKPSLTGLLFTMNGLFVTFLQYAIAKFVFQKFSGRIALLSGFLSMSAAYFILGLVPYLVSIFLFVLLFSTSEVLIFPTIDNLVSEMAPEDRLSTCYGFVDLGWAAGAASGNLLGGLFFGFVQTHHLFSFAWFSYGSLSLLAILFVFLISQMPQTIHSAADREDS</sequence>
<evidence type="ECO:0000259" key="8">
    <source>
        <dbReference type="PROSITE" id="PS50850"/>
    </source>
</evidence>
<dbReference type="Gene3D" id="1.20.1250.20">
    <property type="entry name" value="MFS general substrate transporter like domains"/>
    <property type="match status" value="1"/>
</dbReference>
<evidence type="ECO:0000256" key="7">
    <source>
        <dbReference type="SAM" id="Phobius"/>
    </source>
</evidence>
<dbReference type="PANTHER" id="PTHR23517">
    <property type="entry name" value="RESISTANCE PROTEIN MDTM, PUTATIVE-RELATED-RELATED"/>
    <property type="match status" value="1"/>
</dbReference>
<dbReference type="Pfam" id="PF07690">
    <property type="entry name" value="MFS_1"/>
    <property type="match status" value="1"/>
</dbReference>
<keyword evidence="4 7" id="KW-0812">Transmembrane</keyword>
<dbReference type="InterPro" id="IPR020846">
    <property type="entry name" value="MFS_dom"/>
</dbReference>
<keyword evidence="5 7" id="KW-1133">Transmembrane helix</keyword>
<feature type="transmembrane region" description="Helical" evidence="7">
    <location>
        <begin position="241"/>
        <end position="260"/>
    </location>
</feature>
<evidence type="ECO:0000256" key="3">
    <source>
        <dbReference type="ARBA" id="ARBA00022475"/>
    </source>
</evidence>
<dbReference type="RefSeq" id="WP_188804365.1">
    <property type="nucleotide sequence ID" value="NZ_BMOK01000014.1"/>
</dbReference>
<comment type="caution">
    <text evidence="9">The sequence shown here is derived from an EMBL/GenBank/DDBJ whole genome shotgun (WGS) entry which is preliminary data.</text>
</comment>
<feature type="domain" description="Major facilitator superfamily (MFS) profile" evidence="8">
    <location>
        <begin position="10"/>
        <end position="389"/>
    </location>
</feature>
<protein>
    <submittedName>
        <fullName evidence="9">MFS transporter</fullName>
    </submittedName>
</protein>
<dbReference type="PANTHER" id="PTHR23517:SF2">
    <property type="entry name" value="MULTIDRUG RESISTANCE PROTEIN MDTH"/>
    <property type="match status" value="1"/>
</dbReference>
<comment type="subcellular location">
    <subcellularLocation>
        <location evidence="1">Cell membrane</location>
        <topology evidence="1">Multi-pass membrane protein</topology>
    </subcellularLocation>
</comment>
<dbReference type="InterPro" id="IPR011701">
    <property type="entry name" value="MFS"/>
</dbReference>
<dbReference type="Proteomes" id="UP000654670">
    <property type="component" value="Unassembled WGS sequence"/>
</dbReference>
<evidence type="ECO:0000313" key="10">
    <source>
        <dbReference type="Proteomes" id="UP000654670"/>
    </source>
</evidence>
<feature type="transmembrane region" description="Helical" evidence="7">
    <location>
        <begin position="44"/>
        <end position="64"/>
    </location>
</feature>
<evidence type="ECO:0000256" key="1">
    <source>
        <dbReference type="ARBA" id="ARBA00004651"/>
    </source>
</evidence>
<proteinExistence type="predicted"/>
<dbReference type="GO" id="GO:0005886">
    <property type="term" value="C:plasma membrane"/>
    <property type="evidence" value="ECO:0007669"/>
    <property type="project" value="UniProtKB-SubCell"/>
</dbReference>
<dbReference type="AlphaFoldDB" id="A0A917S8U7"/>